<dbReference type="Proteomes" id="UP001550603">
    <property type="component" value="Unassembled WGS sequence"/>
</dbReference>
<dbReference type="EMBL" id="JBEYBN010000001">
    <property type="protein sequence ID" value="MEU2264906.1"/>
    <property type="molecule type" value="Genomic_DNA"/>
</dbReference>
<reference evidence="1 2" key="1">
    <citation type="submission" date="2024-06" db="EMBL/GenBank/DDBJ databases">
        <title>The Natural Products Discovery Center: Release of the First 8490 Sequenced Strains for Exploring Actinobacteria Biosynthetic Diversity.</title>
        <authorList>
            <person name="Kalkreuter E."/>
            <person name="Kautsar S.A."/>
            <person name="Yang D."/>
            <person name="Bader C.D."/>
            <person name="Teijaro C.N."/>
            <person name="Fluegel L."/>
            <person name="Davis C.M."/>
            <person name="Simpson J.R."/>
            <person name="Lauterbach L."/>
            <person name="Steele A.D."/>
            <person name="Gui C."/>
            <person name="Meng S."/>
            <person name="Li G."/>
            <person name="Viehrig K."/>
            <person name="Ye F."/>
            <person name="Su P."/>
            <person name="Kiefer A.F."/>
            <person name="Nichols A."/>
            <person name="Cepeda A.J."/>
            <person name="Yan W."/>
            <person name="Fan B."/>
            <person name="Jiang Y."/>
            <person name="Adhikari A."/>
            <person name="Zheng C.-J."/>
            <person name="Schuster L."/>
            <person name="Cowan T.M."/>
            <person name="Smanski M.J."/>
            <person name="Chevrette M.G."/>
            <person name="De Carvalho L.P.S."/>
            <person name="Shen B."/>
        </authorList>
    </citation>
    <scope>NUCLEOTIDE SEQUENCE [LARGE SCALE GENOMIC DNA]</scope>
    <source>
        <strain evidence="1 2">NPDC019583</strain>
    </source>
</reference>
<name>A0ABV2XLN6_9ACTN</name>
<keyword evidence="2" id="KW-1185">Reference proteome</keyword>
<protein>
    <submittedName>
        <fullName evidence="1">Uncharacterized protein</fullName>
    </submittedName>
</protein>
<dbReference type="RefSeq" id="WP_359784208.1">
    <property type="nucleotide sequence ID" value="NZ_JBEYBN010000001.1"/>
</dbReference>
<sequence>MSYDPEEDRRELEAVMARLPRRTPAEVFAEIEAGRRAAANAPWPEPSIIPMPEFPAFGVIRYPCPLGCDWYHQEAPGLDAFGPFVVAAPGGPHAVSAALTASANERAEVYRQRVERALVDHYEAAHPGR</sequence>
<gene>
    <name evidence="1" type="ORF">ABZ568_00330</name>
</gene>
<proteinExistence type="predicted"/>
<accession>A0ABV2XLN6</accession>
<evidence type="ECO:0000313" key="1">
    <source>
        <dbReference type="EMBL" id="MEU2264906.1"/>
    </source>
</evidence>
<comment type="caution">
    <text evidence="1">The sequence shown here is derived from an EMBL/GenBank/DDBJ whole genome shotgun (WGS) entry which is preliminary data.</text>
</comment>
<evidence type="ECO:0000313" key="2">
    <source>
        <dbReference type="Proteomes" id="UP001550603"/>
    </source>
</evidence>
<organism evidence="1 2">
    <name type="scientific">Streptomyces olindensis</name>
    <dbReference type="NCBI Taxonomy" id="358823"/>
    <lineage>
        <taxon>Bacteria</taxon>
        <taxon>Bacillati</taxon>
        <taxon>Actinomycetota</taxon>
        <taxon>Actinomycetes</taxon>
        <taxon>Kitasatosporales</taxon>
        <taxon>Streptomycetaceae</taxon>
        <taxon>Streptomyces</taxon>
    </lineage>
</organism>